<dbReference type="SUPFAM" id="SSF53474">
    <property type="entry name" value="alpha/beta-Hydrolases"/>
    <property type="match status" value="1"/>
</dbReference>
<feature type="signal peptide" evidence="2">
    <location>
        <begin position="1"/>
        <end position="18"/>
    </location>
</feature>
<dbReference type="RefSeq" id="WP_330974231.1">
    <property type="nucleotide sequence ID" value="NZ_JAZGLY010000003.1"/>
</dbReference>
<evidence type="ECO:0000259" key="3">
    <source>
        <dbReference type="Pfam" id="PF20434"/>
    </source>
</evidence>
<protein>
    <submittedName>
        <fullName evidence="4">Alpha/beta hydrolase</fullName>
    </submittedName>
</protein>
<comment type="caution">
    <text evidence="4">The sequence shown here is derived from an EMBL/GenBank/DDBJ whole genome shotgun (WGS) entry which is preliminary data.</text>
</comment>
<dbReference type="Gene3D" id="3.40.50.1820">
    <property type="entry name" value="alpha/beta hydrolase"/>
    <property type="match status" value="1"/>
</dbReference>
<keyword evidence="2" id="KW-0732">Signal</keyword>
<organism evidence="4 5">
    <name type="scientific">Niabella digestorum</name>
    <dbReference type="NCBI Taxonomy" id="3117701"/>
    <lineage>
        <taxon>Bacteria</taxon>
        <taxon>Pseudomonadati</taxon>
        <taxon>Bacteroidota</taxon>
        <taxon>Chitinophagia</taxon>
        <taxon>Chitinophagales</taxon>
        <taxon>Chitinophagaceae</taxon>
        <taxon>Niabella</taxon>
    </lineage>
</organism>
<dbReference type="InterPro" id="IPR050300">
    <property type="entry name" value="GDXG_lipolytic_enzyme"/>
</dbReference>
<dbReference type="InterPro" id="IPR029058">
    <property type="entry name" value="AB_hydrolase_fold"/>
</dbReference>
<evidence type="ECO:0000313" key="4">
    <source>
        <dbReference type="EMBL" id="MEE6186821.1"/>
    </source>
</evidence>
<dbReference type="GO" id="GO:0016787">
    <property type="term" value="F:hydrolase activity"/>
    <property type="evidence" value="ECO:0007669"/>
    <property type="project" value="UniProtKB-KW"/>
</dbReference>
<evidence type="ECO:0000256" key="2">
    <source>
        <dbReference type="SAM" id="SignalP"/>
    </source>
</evidence>
<dbReference type="Pfam" id="PF20434">
    <property type="entry name" value="BD-FAE"/>
    <property type="match status" value="1"/>
</dbReference>
<proteinExistence type="predicted"/>
<evidence type="ECO:0000313" key="5">
    <source>
        <dbReference type="Proteomes" id="UP001357452"/>
    </source>
</evidence>
<gene>
    <name evidence="4" type="ORF">V2H41_05995</name>
</gene>
<keyword evidence="5" id="KW-1185">Reference proteome</keyword>
<feature type="domain" description="BD-FAE-like" evidence="3">
    <location>
        <begin position="70"/>
        <end position="253"/>
    </location>
</feature>
<keyword evidence="1 4" id="KW-0378">Hydrolase</keyword>
<dbReference type="PANTHER" id="PTHR48081">
    <property type="entry name" value="AB HYDROLASE SUPERFAMILY PROTEIN C4A8.06C"/>
    <property type="match status" value="1"/>
</dbReference>
<dbReference type="PANTHER" id="PTHR48081:SF6">
    <property type="entry name" value="PEPTIDASE S9 PROLYL OLIGOPEPTIDASE CATALYTIC DOMAIN-CONTAINING PROTEIN"/>
    <property type="match status" value="1"/>
</dbReference>
<reference evidence="4 5" key="1">
    <citation type="submission" date="2024-01" db="EMBL/GenBank/DDBJ databases">
        <title>Niabella digestum sp. nov., isolated from waste digestion system.</title>
        <authorList>
            <person name="Zhang L."/>
        </authorList>
    </citation>
    <scope>NUCLEOTIDE SEQUENCE [LARGE SCALE GENOMIC DNA]</scope>
    <source>
        <strain evidence="4 5">A18</strain>
    </source>
</reference>
<dbReference type="Proteomes" id="UP001357452">
    <property type="component" value="Unassembled WGS sequence"/>
</dbReference>
<dbReference type="EMBL" id="JAZGLY010000003">
    <property type="protein sequence ID" value="MEE6186821.1"/>
    <property type="molecule type" value="Genomic_DNA"/>
</dbReference>
<evidence type="ECO:0000256" key="1">
    <source>
        <dbReference type="ARBA" id="ARBA00022801"/>
    </source>
</evidence>
<sequence length="303" mass="34042">MKNWICIFLLFFASMTYAQDTLPLYEVIPNSKPADNLEKSETAADGITRVSEVSVPQLIVFRPANPNGTAVIICPGGGYRILAITHEGYDVARELNKWGVTAFVLKYRLPSDRTMLDRSIGPLQDAERAIQLVREHAREWGINPKKIGIMGFSAGGHLAASLSTRYRESLIENPKKTSFRPDFSVLVYPVISFTDSLTHMGSRNNLIGSNPLESRIKKYSNEFNIDKKTPPAFLIHAKDDKTVPIGNAYAYYNTLQQLKIPAALKVYETGGHGFGMYNKKEAHNWMGELKAWMQQQKFLPNTL</sequence>
<accession>A0ABU7RFP0</accession>
<feature type="chain" id="PRO_5047535211" evidence="2">
    <location>
        <begin position="19"/>
        <end position="303"/>
    </location>
</feature>
<name>A0ABU7RFP0_9BACT</name>
<dbReference type="InterPro" id="IPR049492">
    <property type="entry name" value="BD-FAE-like_dom"/>
</dbReference>